<keyword evidence="4 7" id="KW-0812">Transmembrane</keyword>
<keyword evidence="2 7" id="KW-0813">Transport</keyword>
<dbReference type="CDD" id="cd06261">
    <property type="entry name" value="TM_PBP2"/>
    <property type="match status" value="1"/>
</dbReference>
<feature type="transmembrane region" description="Helical" evidence="7">
    <location>
        <begin position="161"/>
        <end position="189"/>
    </location>
</feature>
<feature type="transmembrane region" description="Helical" evidence="7">
    <location>
        <begin position="129"/>
        <end position="149"/>
    </location>
</feature>
<evidence type="ECO:0000256" key="4">
    <source>
        <dbReference type="ARBA" id="ARBA00022692"/>
    </source>
</evidence>
<evidence type="ECO:0000259" key="8">
    <source>
        <dbReference type="PROSITE" id="PS50928"/>
    </source>
</evidence>
<dbReference type="Gene3D" id="1.10.3720.10">
    <property type="entry name" value="MetI-like"/>
    <property type="match status" value="1"/>
</dbReference>
<name>A0ABM8J011_9CREN</name>
<keyword evidence="5 7" id="KW-1133">Transmembrane helix</keyword>
<dbReference type="InterPro" id="IPR035906">
    <property type="entry name" value="MetI-like_sf"/>
</dbReference>
<feature type="transmembrane region" description="Helical" evidence="7">
    <location>
        <begin position="12"/>
        <end position="33"/>
    </location>
</feature>
<sequence length="363" mass="40525">MAGLGRFIVSKLINTLITLAVALLLISSIFAVYSVKEKQAAVQEEFVFAAKQLEQKYKDPEELQAALKKLKEGLMVRYGITGSFYKDVINEIKKQLISIITFDFGTSRNRYFGTNDIGEQVKIALKNTMILFTTATIITSIVGILLGLYMARRPGGLLDRIVSILGMISWSFPTWWVGILLLIVFSFYLDIFPTQSKDVYAALQTIPPDLPTLTRIYLEIKTWLYYMALPLITLVSVSIGGWAYLVRNLVLEVMHQDFVLAARARGLPEKRVIYGHVLRTSSPPIVTYVALSLVGSFGGAIISETVFGWPGMGLLYWVALRNGETAVVTATTSVVTLVFILTVLLLDFIYMLLDPRIRTEKTG</sequence>
<dbReference type="SUPFAM" id="SSF161098">
    <property type="entry name" value="MetI-like"/>
    <property type="match status" value="1"/>
</dbReference>
<evidence type="ECO:0000256" key="6">
    <source>
        <dbReference type="ARBA" id="ARBA00023136"/>
    </source>
</evidence>
<dbReference type="PANTHER" id="PTHR30465:SF45">
    <property type="entry name" value="BINDING-PROTEIN-DEPENDENT TRANSPORT SYSTEMS INNER MEMBRANE COMPONENT"/>
    <property type="match status" value="1"/>
</dbReference>
<dbReference type="RefSeq" id="WP_338248861.1">
    <property type="nucleotide sequence ID" value="NZ_AP028907.1"/>
</dbReference>
<dbReference type="GeneID" id="89289558"/>
<comment type="subcellular location">
    <subcellularLocation>
        <location evidence="1 7">Cell membrane</location>
        <topology evidence="1 7">Multi-pass membrane protein</topology>
    </subcellularLocation>
</comment>
<dbReference type="Proteomes" id="UP001341135">
    <property type="component" value="Chromosome"/>
</dbReference>
<dbReference type="EMBL" id="AP028907">
    <property type="protein sequence ID" value="BES81981.1"/>
    <property type="molecule type" value="Genomic_DNA"/>
</dbReference>
<feature type="transmembrane region" description="Helical" evidence="7">
    <location>
        <begin position="223"/>
        <end position="246"/>
    </location>
</feature>
<organism evidence="9 10">
    <name type="scientific">Pyrodictium abyssi</name>
    <dbReference type="NCBI Taxonomy" id="54256"/>
    <lineage>
        <taxon>Archaea</taxon>
        <taxon>Thermoproteota</taxon>
        <taxon>Thermoprotei</taxon>
        <taxon>Desulfurococcales</taxon>
        <taxon>Pyrodictiaceae</taxon>
        <taxon>Pyrodictium</taxon>
    </lineage>
</organism>
<evidence type="ECO:0000313" key="9">
    <source>
        <dbReference type="EMBL" id="BES81981.1"/>
    </source>
</evidence>
<feature type="transmembrane region" description="Helical" evidence="7">
    <location>
        <begin position="327"/>
        <end position="353"/>
    </location>
</feature>
<proteinExistence type="inferred from homology"/>
<accession>A0ABM8J011</accession>
<gene>
    <name evidence="9" type="ORF">PABY_15480</name>
</gene>
<evidence type="ECO:0000256" key="7">
    <source>
        <dbReference type="RuleBase" id="RU363032"/>
    </source>
</evidence>
<keyword evidence="10" id="KW-1185">Reference proteome</keyword>
<dbReference type="PANTHER" id="PTHR30465">
    <property type="entry name" value="INNER MEMBRANE ABC TRANSPORTER"/>
    <property type="match status" value="1"/>
</dbReference>
<keyword evidence="3" id="KW-1003">Cell membrane</keyword>
<dbReference type="Pfam" id="PF00528">
    <property type="entry name" value="BPD_transp_1"/>
    <property type="match status" value="1"/>
</dbReference>
<evidence type="ECO:0000256" key="3">
    <source>
        <dbReference type="ARBA" id="ARBA00022475"/>
    </source>
</evidence>
<evidence type="ECO:0000256" key="5">
    <source>
        <dbReference type="ARBA" id="ARBA00022989"/>
    </source>
</evidence>
<evidence type="ECO:0000256" key="2">
    <source>
        <dbReference type="ARBA" id="ARBA00022448"/>
    </source>
</evidence>
<reference evidence="9 10" key="1">
    <citation type="submission" date="2023-09" db="EMBL/GenBank/DDBJ databases">
        <title>Pyrofollis japonicus gen. nov. sp. nov., a novel member of the family Pyrodictiaceae isolated from the Iheya North hydrothermal field.</title>
        <authorList>
            <person name="Miyazaki U."/>
            <person name="Sanari M."/>
            <person name="Tame A."/>
            <person name="Kitajima M."/>
            <person name="Okamoto A."/>
            <person name="Sawayama S."/>
            <person name="Miyazaki J."/>
            <person name="Takai K."/>
            <person name="Nakagawa S."/>
        </authorList>
    </citation>
    <scope>NUCLEOTIDE SEQUENCE [LARGE SCALE GENOMIC DNA]</scope>
    <source>
        <strain evidence="9 10">AV2</strain>
    </source>
</reference>
<protein>
    <submittedName>
        <fullName evidence="9">ABC transporter permease</fullName>
    </submittedName>
</protein>
<evidence type="ECO:0000256" key="1">
    <source>
        <dbReference type="ARBA" id="ARBA00004651"/>
    </source>
</evidence>
<evidence type="ECO:0000313" key="10">
    <source>
        <dbReference type="Proteomes" id="UP001341135"/>
    </source>
</evidence>
<comment type="similarity">
    <text evidence="7">Belongs to the binding-protein-dependent transport system permease family.</text>
</comment>
<feature type="domain" description="ABC transmembrane type-1" evidence="8">
    <location>
        <begin position="125"/>
        <end position="350"/>
    </location>
</feature>
<dbReference type="PROSITE" id="PS50928">
    <property type="entry name" value="ABC_TM1"/>
    <property type="match status" value="1"/>
</dbReference>
<keyword evidence="6 7" id="KW-0472">Membrane</keyword>
<dbReference type="InterPro" id="IPR000515">
    <property type="entry name" value="MetI-like"/>
</dbReference>